<dbReference type="InterPro" id="IPR005503">
    <property type="entry name" value="FliL"/>
</dbReference>
<dbReference type="GO" id="GO:0005886">
    <property type="term" value="C:plasma membrane"/>
    <property type="evidence" value="ECO:0007669"/>
    <property type="project" value="UniProtKB-SubCell"/>
</dbReference>
<protein>
    <recommendedName>
        <fullName evidence="10">Flagellar protein FliL</fullName>
    </recommendedName>
</protein>
<dbReference type="GO" id="GO:0006935">
    <property type="term" value="P:chemotaxis"/>
    <property type="evidence" value="ECO:0007669"/>
    <property type="project" value="UniProtKB-KW"/>
</dbReference>
<dbReference type="Pfam" id="PF03748">
    <property type="entry name" value="FliL"/>
    <property type="match status" value="1"/>
</dbReference>
<keyword evidence="11" id="KW-0282">Flagellum</keyword>
<sequence>MAETENRSSKVGGIFKVILIVFLAVILLGGGVFGGYMVASKTNPKGMASIGAIPQDTLNLKTFGLDEFLLNLKSDDNSSKYLKTNISIGYADVKENKELEDELKNKKAIIRDTINSVLRNKKKEDFATNEQVEKIKKEIKDKVNPLLQKGQIYNVYFSEIIIQ</sequence>
<keyword evidence="5 10" id="KW-0145">Chemotaxis</keyword>
<evidence type="ECO:0000256" key="2">
    <source>
        <dbReference type="ARBA" id="ARBA00004162"/>
    </source>
</evidence>
<keyword evidence="11" id="KW-0969">Cilium</keyword>
<evidence type="ECO:0000313" key="11">
    <source>
        <dbReference type="EMBL" id="KGM97399.1"/>
    </source>
</evidence>
<keyword evidence="11" id="KW-0966">Cell projection</keyword>
<dbReference type="PANTHER" id="PTHR35091:SF2">
    <property type="entry name" value="FLAGELLAR PROTEIN FLIL"/>
    <property type="match status" value="1"/>
</dbReference>
<evidence type="ECO:0000256" key="10">
    <source>
        <dbReference type="RuleBase" id="RU364125"/>
    </source>
</evidence>
<comment type="caution">
    <text evidence="11">The sequence shown here is derived from an EMBL/GenBank/DDBJ whole genome shotgun (WGS) entry which is preliminary data.</text>
</comment>
<comment type="subcellular location">
    <subcellularLocation>
        <location evidence="2">Cell membrane</location>
        <topology evidence="2">Single-pass membrane protein</topology>
    </subcellularLocation>
</comment>
<evidence type="ECO:0000256" key="8">
    <source>
        <dbReference type="ARBA" id="ARBA00022989"/>
    </source>
</evidence>
<accession>A0A0A0I7H8</accession>
<keyword evidence="6 10" id="KW-0812">Transmembrane</keyword>
<dbReference type="GO" id="GO:0071978">
    <property type="term" value="P:bacterial-type flagellum-dependent swarming motility"/>
    <property type="evidence" value="ECO:0007669"/>
    <property type="project" value="TreeGrafter"/>
</dbReference>
<reference evidence="11 12" key="1">
    <citation type="submission" date="2014-01" db="EMBL/GenBank/DDBJ databases">
        <title>Plasmidome dynamics in the species complex Clostridium novyi sensu lato converts strains of independent lineages into distinctly different pathogens.</title>
        <authorList>
            <person name="Skarin H."/>
            <person name="Segerman B."/>
        </authorList>
    </citation>
    <scope>NUCLEOTIDE SEQUENCE [LARGE SCALE GENOMIC DNA]</scope>
    <source>
        <strain evidence="11 12">4552</strain>
    </source>
</reference>
<comment type="function">
    <text evidence="1 10">Controls the rotational direction of flagella during chemotaxis.</text>
</comment>
<comment type="similarity">
    <text evidence="3 10">Belongs to the FliL family.</text>
</comment>
<dbReference type="AlphaFoldDB" id="A0A0A0I7H8"/>
<evidence type="ECO:0000256" key="4">
    <source>
        <dbReference type="ARBA" id="ARBA00022475"/>
    </source>
</evidence>
<evidence type="ECO:0000256" key="6">
    <source>
        <dbReference type="ARBA" id="ARBA00022692"/>
    </source>
</evidence>
<organism evidence="11 12">
    <name type="scientific">Clostridium novyi A str. 4552</name>
    <dbReference type="NCBI Taxonomy" id="1444289"/>
    <lineage>
        <taxon>Bacteria</taxon>
        <taxon>Bacillati</taxon>
        <taxon>Bacillota</taxon>
        <taxon>Clostridia</taxon>
        <taxon>Eubacteriales</taxon>
        <taxon>Clostridiaceae</taxon>
        <taxon>Clostridium</taxon>
    </lineage>
</organism>
<feature type="transmembrane region" description="Helical" evidence="10">
    <location>
        <begin position="14"/>
        <end position="39"/>
    </location>
</feature>
<dbReference type="EMBL" id="JENJ01000011">
    <property type="protein sequence ID" value="KGM97399.1"/>
    <property type="molecule type" value="Genomic_DNA"/>
</dbReference>
<evidence type="ECO:0000256" key="7">
    <source>
        <dbReference type="ARBA" id="ARBA00022779"/>
    </source>
</evidence>
<keyword evidence="7 10" id="KW-0283">Flagellar rotation</keyword>
<proteinExistence type="inferred from homology"/>
<dbReference type="RefSeq" id="WP_039253502.1">
    <property type="nucleotide sequence ID" value="NZ_JENJ01000011.1"/>
</dbReference>
<keyword evidence="9 10" id="KW-0472">Membrane</keyword>
<evidence type="ECO:0000256" key="1">
    <source>
        <dbReference type="ARBA" id="ARBA00002254"/>
    </source>
</evidence>
<evidence type="ECO:0000256" key="3">
    <source>
        <dbReference type="ARBA" id="ARBA00008281"/>
    </source>
</evidence>
<keyword evidence="4 10" id="KW-1003">Cell membrane</keyword>
<name>A0A0A0I7H8_CLONO</name>
<dbReference type="OrthoDB" id="166089at2"/>
<keyword evidence="8 10" id="KW-1133">Transmembrane helix</keyword>
<evidence type="ECO:0000256" key="5">
    <source>
        <dbReference type="ARBA" id="ARBA00022500"/>
    </source>
</evidence>
<dbReference type="PANTHER" id="PTHR35091">
    <property type="entry name" value="FLAGELLAR PROTEIN FLIL"/>
    <property type="match status" value="1"/>
</dbReference>
<evidence type="ECO:0000313" key="12">
    <source>
        <dbReference type="Proteomes" id="UP000030012"/>
    </source>
</evidence>
<dbReference type="Proteomes" id="UP000030012">
    <property type="component" value="Unassembled WGS sequence"/>
</dbReference>
<evidence type="ECO:0000256" key="9">
    <source>
        <dbReference type="ARBA" id="ARBA00023136"/>
    </source>
</evidence>
<gene>
    <name evidence="11" type="ORF">Z968_03795</name>
</gene>
<dbReference type="GO" id="GO:0009425">
    <property type="term" value="C:bacterial-type flagellum basal body"/>
    <property type="evidence" value="ECO:0007669"/>
    <property type="project" value="InterPro"/>
</dbReference>